<dbReference type="EMBL" id="CAAHFG010000003">
    <property type="protein sequence ID" value="VGO16618.1"/>
    <property type="molecule type" value="Genomic_DNA"/>
</dbReference>
<sequence length="89" mass="10580">MTHVLILYIVQNSGHHTAARYLEAAFRQQRPDIETRCVNLLAHTHPKWGKTIERTYMTTIRRTPELREALYDNFWVELLTRRSTTSWPA</sequence>
<name>A0A6C2U941_PONDE</name>
<dbReference type="Proteomes" id="UP000366872">
    <property type="component" value="Unassembled WGS sequence"/>
</dbReference>
<protein>
    <submittedName>
        <fullName evidence="1">Uncharacterized protein</fullName>
    </submittedName>
</protein>
<dbReference type="AlphaFoldDB" id="A0A6C2U941"/>
<evidence type="ECO:0000313" key="2">
    <source>
        <dbReference type="Proteomes" id="UP000366872"/>
    </source>
</evidence>
<proteinExistence type="predicted"/>
<accession>A0A6C2U941</accession>
<organism evidence="1 2">
    <name type="scientific">Pontiella desulfatans</name>
    <dbReference type="NCBI Taxonomy" id="2750659"/>
    <lineage>
        <taxon>Bacteria</taxon>
        <taxon>Pseudomonadati</taxon>
        <taxon>Kiritimatiellota</taxon>
        <taxon>Kiritimatiellia</taxon>
        <taxon>Kiritimatiellales</taxon>
        <taxon>Pontiellaceae</taxon>
        <taxon>Pontiella</taxon>
    </lineage>
</organism>
<evidence type="ECO:0000313" key="1">
    <source>
        <dbReference type="EMBL" id="VGO16618.1"/>
    </source>
</evidence>
<keyword evidence="2" id="KW-1185">Reference proteome</keyword>
<dbReference type="RefSeq" id="WP_168442601.1">
    <property type="nucleotide sequence ID" value="NZ_CAAHFG010000003.1"/>
</dbReference>
<reference evidence="1 2" key="1">
    <citation type="submission" date="2019-04" db="EMBL/GenBank/DDBJ databases">
        <authorList>
            <person name="Van Vliet M D."/>
        </authorList>
    </citation>
    <scope>NUCLEOTIDE SEQUENCE [LARGE SCALE GENOMIC DNA]</scope>
    <source>
        <strain evidence="1 2">F1</strain>
    </source>
</reference>
<gene>
    <name evidence="1" type="ORF">PDESU_05209</name>
</gene>